<gene>
    <name evidence="2" type="ORF">BQ2448_983</name>
</gene>
<evidence type="ECO:0000313" key="3">
    <source>
        <dbReference type="Proteomes" id="UP000198372"/>
    </source>
</evidence>
<dbReference type="Proteomes" id="UP000198372">
    <property type="component" value="Unassembled WGS sequence"/>
</dbReference>
<protein>
    <submittedName>
        <fullName evidence="2">BQ2448_983 protein</fullName>
    </submittedName>
</protein>
<feature type="region of interest" description="Disordered" evidence="1">
    <location>
        <begin position="1"/>
        <end position="76"/>
    </location>
</feature>
<name>A0A238F4D8_9BASI</name>
<feature type="compositionally biased region" description="Polar residues" evidence="1">
    <location>
        <begin position="27"/>
        <end position="46"/>
    </location>
</feature>
<accession>A0A238F4D8</accession>
<feature type="region of interest" description="Disordered" evidence="1">
    <location>
        <begin position="188"/>
        <end position="227"/>
    </location>
</feature>
<reference evidence="3" key="1">
    <citation type="submission" date="2016-09" db="EMBL/GenBank/DDBJ databases">
        <authorList>
            <person name="Jeantristanb JTB J.-T."/>
            <person name="Ricardo R."/>
        </authorList>
    </citation>
    <scope>NUCLEOTIDE SEQUENCE [LARGE SCALE GENOMIC DNA]</scope>
</reference>
<evidence type="ECO:0000256" key="1">
    <source>
        <dbReference type="SAM" id="MobiDB-lite"/>
    </source>
</evidence>
<dbReference type="AlphaFoldDB" id="A0A238F4D8"/>
<dbReference type="EMBL" id="FMSP01000003">
    <property type="protein sequence ID" value="SCV68862.1"/>
    <property type="molecule type" value="Genomic_DNA"/>
</dbReference>
<keyword evidence="3" id="KW-1185">Reference proteome</keyword>
<evidence type="ECO:0000313" key="2">
    <source>
        <dbReference type="EMBL" id="SCV68862.1"/>
    </source>
</evidence>
<dbReference type="OrthoDB" id="2538148at2759"/>
<proteinExistence type="predicted"/>
<organism evidence="2 3">
    <name type="scientific">Microbotryum intermedium</name>
    <dbReference type="NCBI Taxonomy" id="269621"/>
    <lineage>
        <taxon>Eukaryota</taxon>
        <taxon>Fungi</taxon>
        <taxon>Dikarya</taxon>
        <taxon>Basidiomycota</taxon>
        <taxon>Pucciniomycotina</taxon>
        <taxon>Microbotryomycetes</taxon>
        <taxon>Microbotryales</taxon>
        <taxon>Microbotryaceae</taxon>
        <taxon>Microbotryum</taxon>
    </lineage>
</organism>
<feature type="compositionally biased region" description="Low complexity" evidence="1">
    <location>
        <begin position="62"/>
        <end position="76"/>
    </location>
</feature>
<sequence>MKLPLLPKLKNTSVPQRPEPSSPLLVTPQTSPTHPSFRADTTQADSTRLIKGSEASASDEGSTPTTSTSSRSGSISSASYHDLGACSSSFVIAIEEAHNPFRSPKPNTLDYTASPDLGPTIRHPIRSEGTNSQTVIAPFIDQAIDGQDRIQGLRIKVDEATLKEDEFKRLWKESKYVVKGLKKDLKRIVQEEKTEKKKQKKEDKLKGKGKGKEKEMEKEKEKEKRDL</sequence>